<evidence type="ECO:0000256" key="5">
    <source>
        <dbReference type="ARBA" id="ARBA00023136"/>
    </source>
</evidence>
<proteinExistence type="predicted"/>
<comment type="caution">
    <text evidence="7">The sequence shown here is derived from an EMBL/GenBank/DDBJ whole genome shotgun (WGS) entry which is preliminary data.</text>
</comment>
<keyword evidence="8" id="KW-1185">Reference proteome</keyword>
<evidence type="ECO:0000313" key="7">
    <source>
        <dbReference type="EMBL" id="MBE9576184.1"/>
    </source>
</evidence>
<dbReference type="PANTHER" id="PTHR30250:SF30">
    <property type="entry name" value="LIPID III FLIPPASE"/>
    <property type="match status" value="1"/>
</dbReference>
<dbReference type="InterPro" id="IPR050833">
    <property type="entry name" value="Poly_Biosynth_Transport"/>
</dbReference>
<dbReference type="PANTHER" id="PTHR30250">
    <property type="entry name" value="PST FAMILY PREDICTED COLANIC ACID TRANSPORTER"/>
    <property type="match status" value="1"/>
</dbReference>
<keyword evidence="2" id="KW-1003">Cell membrane</keyword>
<protein>
    <submittedName>
        <fullName evidence="7">O-antigen translocase</fullName>
    </submittedName>
</protein>
<dbReference type="Proteomes" id="UP000656274">
    <property type="component" value="Unassembled WGS sequence"/>
</dbReference>
<feature type="transmembrane region" description="Helical" evidence="6">
    <location>
        <begin position="339"/>
        <end position="357"/>
    </location>
</feature>
<evidence type="ECO:0000256" key="4">
    <source>
        <dbReference type="ARBA" id="ARBA00022989"/>
    </source>
</evidence>
<name>A0ABR9WQJ7_9FLAO</name>
<feature type="transmembrane region" description="Helical" evidence="6">
    <location>
        <begin position="153"/>
        <end position="173"/>
    </location>
</feature>
<feature type="transmembrane region" description="Helical" evidence="6">
    <location>
        <begin position="179"/>
        <end position="199"/>
    </location>
</feature>
<feature type="transmembrane region" description="Helical" evidence="6">
    <location>
        <begin position="85"/>
        <end position="108"/>
    </location>
</feature>
<feature type="transmembrane region" description="Helical" evidence="6">
    <location>
        <begin position="12"/>
        <end position="34"/>
    </location>
</feature>
<evidence type="ECO:0000256" key="2">
    <source>
        <dbReference type="ARBA" id="ARBA00022475"/>
    </source>
</evidence>
<dbReference type="InterPro" id="IPR002797">
    <property type="entry name" value="Polysacc_synth"/>
</dbReference>
<keyword evidence="3 6" id="KW-0812">Transmembrane</keyword>
<evidence type="ECO:0000256" key="1">
    <source>
        <dbReference type="ARBA" id="ARBA00004651"/>
    </source>
</evidence>
<evidence type="ECO:0000256" key="3">
    <source>
        <dbReference type="ARBA" id="ARBA00022692"/>
    </source>
</evidence>
<organism evidence="7 8">
    <name type="scientific">Flavobacterium proteolyticum</name>
    <dbReference type="NCBI Taxonomy" id="2911683"/>
    <lineage>
        <taxon>Bacteria</taxon>
        <taxon>Pseudomonadati</taxon>
        <taxon>Bacteroidota</taxon>
        <taxon>Flavobacteriia</taxon>
        <taxon>Flavobacteriales</taxon>
        <taxon>Flavobacteriaceae</taxon>
        <taxon>Flavobacterium</taxon>
    </lineage>
</organism>
<evidence type="ECO:0000256" key="6">
    <source>
        <dbReference type="SAM" id="Phobius"/>
    </source>
</evidence>
<keyword evidence="5 6" id="KW-0472">Membrane</keyword>
<dbReference type="CDD" id="cd13125">
    <property type="entry name" value="MATE_like_10"/>
    <property type="match status" value="1"/>
</dbReference>
<sequence length="423" mass="48776">MSFFNRHILLKVLSLNAIAVFVQFILGLISVNIVSVYLGPSGMAFMGNLRNFTSIFKSISIVGLKESFIKLFIENKEAEQRKKIFSSFLSFFGIITIVCSVIIISFASKWSQLIFQSNQYSHFLILFGLLLPFFTLQSFLATLLNAQQFFKKLITLQLVSSIVIFAFTTFFTIRYQLEGAILILVISDVLLLLCTLYFLRKNEAFHYFNTLKNIDFTYLKSIQKFLLMALVSAIVIPLTSLLIRNVLITDISLDAAGNWEAVNRISGFYMMFFSAGLSMYYLPKLSALNTDDEFKKELGYYFKTLVPLFILVLLFVFVAKNWIIDYVLASKFQLVKSLLIWQLLGDLFKIMTLAFGYQILVKAMVNKYLIVEIVFNVLFYMGVLFLLKYFSVEGAVMAYFYANVITFFVVLYFFRKLIYVKES</sequence>
<feature type="transmembrane region" description="Helical" evidence="6">
    <location>
        <begin position="369"/>
        <end position="390"/>
    </location>
</feature>
<keyword evidence="4 6" id="KW-1133">Transmembrane helix</keyword>
<dbReference type="Pfam" id="PF01943">
    <property type="entry name" value="Polysacc_synt"/>
    <property type="match status" value="1"/>
</dbReference>
<feature type="transmembrane region" description="Helical" evidence="6">
    <location>
        <begin position="120"/>
        <end position="141"/>
    </location>
</feature>
<accession>A0ABR9WQJ7</accession>
<feature type="transmembrane region" description="Helical" evidence="6">
    <location>
        <begin position="225"/>
        <end position="247"/>
    </location>
</feature>
<dbReference type="InterPro" id="IPR044550">
    <property type="entry name" value="WzxE"/>
</dbReference>
<reference evidence="7 8" key="1">
    <citation type="submission" date="2020-10" db="EMBL/GenBank/DDBJ databases">
        <title>The genome sequence of Flavobacterium aquaticum 1Y8A.</title>
        <authorList>
            <person name="Liu Y."/>
        </authorList>
    </citation>
    <scope>NUCLEOTIDE SEQUENCE [LARGE SCALE GENOMIC DNA]</scope>
    <source>
        <strain evidence="7 8">1Y8A</strain>
    </source>
</reference>
<feature type="transmembrane region" description="Helical" evidence="6">
    <location>
        <begin position="396"/>
        <end position="414"/>
    </location>
</feature>
<dbReference type="EMBL" id="JADFTZ010000002">
    <property type="protein sequence ID" value="MBE9576184.1"/>
    <property type="molecule type" value="Genomic_DNA"/>
</dbReference>
<dbReference type="RefSeq" id="WP_194094577.1">
    <property type="nucleotide sequence ID" value="NZ_JADFTZ010000002.1"/>
</dbReference>
<feature type="transmembrane region" description="Helical" evidence="6">
    <location>
        <begin position="267"/>
        <end position="288"/>
    </location>
</feature>
<comment type="subcellular location">
    <subcellularLocation>
        <location evidence="1">Cell membrane</location>
        <topology evidence="1">Multi-pass membrane protein</topology>
    </subcellularLocation>
</comment>
<gene>
    <name evidence="7" type="ORF">IM755_05620</name>
</gene>
<feature type="transmembrane region" description="Helical" evidence="6">
    <location>
        <begin position="300"/>
        <end position="319"/>
    </location>
</feature>
<evidence type="ECO:0000313" key="8">
    <source>
        <dbReference type="Proteomes" id="UP000656274"/>
    </source>
</evidence>